<evidence type="ECO:0000313" key="2">
    <source>
        <dbReference type="Proteomes" id="UP001060215"/>
    </source>
</evidence>
<reference evidence="1 2" key="1">
    <citation type="journal article" date="2022" name="Plant J.">
        <title>Chromosome-level genome of Camellia lanceoleosa provides a valuable resource for understanding genome evolution and self-incompatibility.</title>
        <authorList>
            <person name="Gong W."/>
            <person name="Xiao S."/>
            <person name="Wang L."/>
            <person name="Liao Z."/>
            <person name="Chang Y."/>
            <person name="Mo W."/>
            <person name="Hu G."/>
            <person name="Li W."/>
            <person name="Zhao G."/>
            <person name="Zhu H."/>
            <person name="Hu X."/>
            <person name="Ji K."/>
            <person name="Xiang X."/>
            <person name="Song Q."/>
            <person name="Yuan D."/>
            <person name="Jin S."/>
            <person name="Zhang L."/>
        </authorList>
    </citation>
    <scope>NUCLEOTIDE SEQUENCE [LARGE SCALE GENOMIC DNA]</scope>
    <source>
        <strain evidence="1">SQ_2022a</strain>
    </source>
</reference>
<name>A0ACC0H2G8_9ERIC</name>
<protein>
    <submittedName>
        <fullName evidence="1">RNA-binding protein 39</fullName>
    </submittedName>
</protein>
<evidence type="ECO:0000313" key="1">
    <source>
        <dbReference type="EMBL" id="KAI8007345.1"/>
    </source>
</evidence>
<comment type="caution">
    <text evidence="1">The sequence shown here is derived from an EMBL/GenBank/DDBJ whole genome shotgun (WGS) entry which is preliminary data.</text>
</comment>
<dbReference type="Proteomes" id="UP001060215">
    <property type="component" value="Chromosome 7"/>
</dbReference>
<gene>
    <name evidence="1" type="ORF">LOK49_LG07G02165</name>
</gene>
<keyword evidence="2" id="KW-1185">Reference proteome</keyword>
<proteinExistence type="predicted"/>
<dbReference type="EMBL" id="CM045764">
    <property type="protein sequence ID" value="KAI8007345.1"/>
    <property type="molecule type" value="Genomic_DNA"/>
</dbReference>
<sequence>MVAAKKVTNQFSIYSLRWKVSIKVDKKQLGKLIVRELLRQRQHRDQKQKKKKKKKNKKKKEKIMKEYYIEFYDAMSMPMAIALSGPLLFGQLVMVKPSEAEKNLVQTNASGGGSVVGSYGAVDRKLYVGNLHFKDTRFQIKQVI</sequence>
<accession>A0ACC0H2G8</accession>
<organism evidence="1 2">
    <name type="scientific">Camellia lanceoleosa</name>
    <dbReference type="NCBI Taxonomy" id="1840588"/>
    <lineage>
        <taxon>Eukaryota</taxon>
        <taxon>Viridiplantae</taxon>
        <taxon>Streptophyta</taxon>
        <taxon>Embryophyta</taxon>
        <taxon>Tracheophyta</taxon>
        <taxon>Spermatophyta</taxon>
        <taxon>Magnoliopsida</taxon>
        <taxon>eudicotyledons</taxon>
        <taxon>Gunneridae</taxon>
        <taxon>Pentapetalae</taxon>
        <taxon>asterids</taxon>
        <taxon>Ericales</taxon>
        <taxon>Theaceae</taxon>
        <taxon>Camellia</taxon>
    </lineage>
</organism>